<organism evidence="1 2">
    <name type="scientific">Acer saccharum</name>
    <name type="common">Sugar maple</name>
    <dbReference type="NCBI Taxonomy" id="4024"/>
    <lineage>
        <taxon>Eukaryota</taxon>
        <taxon>Viridiplantae</taxon>
        <taxon>Streptophyta</taxon>
        <taxon>Embryophyta</taxon>
        <taxon>Tracheophyta</taxon>
        <taxon>Spermatophyta</taxon>
        <taxon>Magnoliopsida</taxon>
        <taxon>eudicotyledons</taxon>
        <taxon>Gunneridae</taxon>
        <taxon>Pentapetalae</taxon>
        <taxon>rosids</taxon>
        <taxon>malvids</taxon>
        <taxon>Sapindales</taxon>
        <taxon>Sapindaceae</taxon>
        <taxon>Hippocastanoideae</taxon>
        <taxon>Acereae</taxon>
        <taxon>Acer</taxon>
    </lineage>
</organism>
<reference evidence="1" key="1">
    <citation type="journal article" date="2022" name="Plant J.">
        <title>Strategies of tolerance reflected in two North American maple genomes.</title>
        <authorList>
            <person name="McEvoy S.L."/>
            <person name="Sezen U.U."/>
            <person name="Trouern-Trend A."/>
            <person name="McMahon S.M."/>
            <person name="Schaberg P.G."/>
            <person name="Yang J."/>
            <person name="Wegrzyn J.L."/>
            <person name="Swenson N.G."/>
        </authorList>
    </citation>
    <scope>NUCLEOTIDE SEQUENCE</scope>
    <source>
        <strain evidence="1">NS2018</strain>
    </source>
</reference>
<sequence length="174" mass="19098">MKDFAEVTKEVARIAGAVMRERIAEATRGPTRSQMGPIARREKMEPTKEAMPATAMSDCVSLRSSRMMGMSGGIEKVEKKQAKSESHARWKARMWGDESENGRNSVALSSASTGREKGGFLREGGSSMDANIIFGFLELEYWRIKKCVICLRCIVSEKSFSGGSNISVSDADSM</sequence>
<dbReference type="Proteomes" id="UP001168877">
    <property type="component" value="Unassembled WGS sequence"/>
</dbReference>
<proteinExistence type="predicted"/>
<name>A0AA39SEG1_ACESA</name>
<protein>
    <submittedName>
        <fullName evidence="1">Uncharacterized protein</fullName>
    </submittedName>
</protein>
<comment type="caution">
    <text evidence="1">The sequence shown here is derived from an EMBL/GenBank/DDBJ whole genome shotgun (WGS) entry which is preliminary data.</text>
</comment>
<evidence type="ECO:0000313" key="1">
    <source>
        <dbReference type="EMBL" id="KAK0589532.1"/>
    </source>
</evidence>
<accession>A0AA39SEG1</accession>
<reference evidence="1" key="2">
    <citation type="submission" date="2023-06" db="EMBL/GenBank/DDBJ databases">
        <authorList>
            <person name="Swenson N.G."/>
            <person name="Wegrzyn J.L."/>
            <person name="Mcevoy S.L."/>
        </authorList>
    </citation>
    <scope>NUCLEOTIDE SEQUENCE</scope>
    <source>
        <strain evidence="1">NS2018</strain>
        <tissue evidence="1">Leaf</tissue>
    </source>
</reference>
<evidence type="ECO:0000313" key="2">
    <source>
        <dbReference type="Proteomes" id="UP001168877"/>
    </source>
</evidence>
<dbReference type="EMBL" id="JAUESC010000381">
    <property type="protein sequence ID" value="KAK0589532.1"/>
    <property type="molecule type" value="Genomic_DNA"/>
</dbReference>
<dbReference type="AlphaFoldDB" id="A0AA39SEG1"/>
<gene>
    <name evidence="1" type="ORF">LWI29_015506</name>
</gene>
<keyword evidence="2" id="KW-1185">Reference proteome</keyword>